<keyword evidence="10" id="KW-1185">Reference proteome</keyword>
<evidence type="ECO:0000313" key="11">
    <source>
        <dbReference type="WBParaSite" id="HPBE_0001533301-mRNA-1"/>
    </source>
</evidence>
<keyword evidence="2 5" id="KW-0378">Hydrolase</keyword>
<comment type="catalytic activity">
    <reaction evidence="5">
        <text>ATP + H2O = ADP + phosphate + H(+)</text>
        <dbReference type="Rhea" id="RHEA:13065"/>
        <dbReference type="ChEBI" id="CHEBI:15377"/>
        <dbReference type="ChEBI" id="CHEBI:15378"/>
        <dbReference type="ChEBI" id="CHEBI:30616"/>
        <dbReference type="ChEBI" id="CHEBI:43474"/>
        <dbReference type="ChEBI" id="CHEBI:456216"/>
        <dbReference type="EC" id="3.6.4.13"/>
    </reaction>
</comment>
<dbReference type="PROSITE" id="PS51194">
    <property type="entry name" value="HELICASE_CTER"/>
    <property type="match status" value="1"/>
</dbReference>
<reference evidence="11" key="2">
    <citation type="submission" date="2019-09" db="UniProtKB">
        <authorList>
            <consortium name="WormBaseParasite"/>
        </authorList>
    </citation>
    <scope>IDENTIFICATION</scope>
</reference>
<dbReference type="WBParaSite" id="HPBE_0001533301-mRNA-1">
    <property type="protein sequence ID" value="HPBE_0001533301-mRNA-1"/>
    <property type="gene ID" value="HPBE_0001533301"/>
</dbReference>
<feature type="domain" description="Helicase ATP-binding" evidence="7">
    <location>
        <begin position="321"/>
        <end position="497"/>
    </location>
</feature>
<protein>
    <recommendedName>
        <fullName evidence="5">ATP-dependent RNA helicase</fullName>
        <ecNumber evidence="5">3.6.4.13</ecNumber>
    </recommendedName>
</protein>
<evidence type="ECO:0000256" key="3">
    <source>
        <dbReference type="ARBA" id="ARBA00022840"/>
    </source>
</evidence>
<evidence type="ECO:0000259" key="7">
    <source>
        <dbReference type="PROSITE" id="PS51192"/>
    </source>
</evidence>
<keyword evidence="5" id="KW-0347">Helicase</keyword>
<dbReference type="Pfam" id="PF00270">
    <property type="entry name" value="DEAD"/>
    <property type="match status" value="1"/>
</dbReference>
<name>A0A3P8BC03_HELPZ</name>
<dbReference type="OrthoDB" id="10256233at2759"/>
<dbReference type="Gene3D" id="3.40.50.300">
    <property type="entry name" value="P-loop containing nucleotide triphosphate hydrolases"/>
    <property type="match status" value="2"/>
</dbReference>
<dbReference type="AlphaFoldDB" id="A0A3P8BC03"/>
<feature type="region of interest" description="Disordered" evidence="6">
    <location>
        <begin position="1"/>
        <end position="21"/>
    </location>
</feature>
<dbReference type="InterPro" id="IPR027417">
    <property type="entry name" value="P-loop_NTPase"/>
</dbReference>
<feature type="compositionally biased region" description="Basic and acidic residues" evidence="6">
    <location>
        <begin position="9"/>
        <end position="21"/>
    </location>
</feature>
<keyword evidence="3 5" id="KW-0067">ATP-binding</keyword>
<comment type="similarity">
    <text evidence="5">Belongs to the DEAD box helicase family.</text>
</comment>
<proteinExistence type="inferred from homology"/>
<dbReference type="GO" id="GO:0003724">
    <property type="term" value="F:RNA helicase activity"/>
    <property type="evidence" value="ECO:0007669"/>
    <property type="project" value="UniProtKB-EC"/>
</dbReference>
<organism evidence="9">
    <name type="scientific">Heligmosomoides polygyrus</name>
    <name type="common">Parasitic roundworm</name>
    <dbReference type="NCBI Taxonomy" id="6339"/>
    <lineage>
        <taxon>Eukaryota</taxon>
        <taxon>Metazoa</taxon>
        <taxon>Ecdysozoa</taxon>
        <taxon>Nematoda</taxon>
        <taxon>Chromadorea</taxon>
        <taxon>Rhabditida</taxon>
        <taxon>Rhabditina</taxon>
        <taxon>Rhabditomorpha</taxon>
        <taxon>Strongyloidea</taxon>
        <taxon>Heligmosomidae</taxon>
        <taxon>Heligmosomoides</taxon>
    </lineage>
</organism>
<dbReference type="PROSITE" id="PS51192">
    <property type="entry name" value="HELICASE_ATP_BIND_1"/>
    <property type="match status" value="1"/>
</dbReference>
<dbReference type="SUPFAM" id="SSF52540">
    <property type="entry name" value="P-loop containing nucleoside triphosphate hydrolases"/>
    <property type="match status" value="1"/>
</dbReference>
<evidence type="ECO:0000256" key="4">
    <source>
        <dbReference type="ARBA" id="ARBA00022884"/>
    </source>
</evidence>
<dbReference type="Proteomes" id="UP000050761">
    <property type="component" value="Unassembled WGS sequence"/>
</dbReference>
<dbReference type="GO" id="GO:0005524">
    <property type="term" value="F:ATP binding"/>
    <property type="evidence" value="ECO:0007669"/>
    <property type="project" value="UniProtKB-UniRule"/>
</dbReference>
<keyword evidence="4 5" id="KW-0694">RNA-binding</keyword>
<evidence type="ECO:0000313" key="9">
    <source>
        <dbReference type="EMBL" id="VDP02444.1"/>
    </source>
</evidence>
<gene>
    <name evidence="9" type="ORF">HPBE_LOCUS15332</name>
</gene>
<comment type="function">
    <text evidence="5">RNA helicase.</text>
</comment>
<dbReference type="GO" id="GO:0016787">
    <property type="term" value="F:hydrolase activity"/>
    <property type="evidence" value="ECO:0007669"/>
    <property type="project" value="UniProtKB-KW"/>
</dbReference>
<evidence type="ECO:0000256" key="1">
    <source>
        <dbReference type="ARBA" id="ARBA00022741"/>
    </source>
</evidence>
<evidence type="ECO:0000256" key="6">
    <source>
        <dbReference type="SAM" id="MobiDB-lite"/>
    </source>
</evidence>
<dbReference type="SMART" id="SM00487">
    <property type="entry name" value="DEXDc"/>
    <property type="match status" value="1"/>
</dbReference>
<sequence length="633" mass="71740">MNGINGATAREETTLGRGKLDDIPDTSIDNSLKDFHGVRKKANWTCEGNGKTVNFRSLSQEWKTRVIQNELLQRVLQVVLQGIGIAAVAHAHFALRLLSGPSPRTAGDHVWVHPYLLVSDLRHIYDRFLPSGASQEDLKRERREKDTPAAIRRLPAEWITCELVPEKFRHARAASQTSRFGSVHRGDAGLERLVRPRNVERDSPERVRSTKELRVPLSLSKSKRDSLEALQAREPAPPGHLCFIECSRPEFNLLEANHSDRGALCSQYWVKNKHHDEWFVIRRRHKNAWDHYVPDRLDPLVREALRELRLKSPTEIQSQCLQVFPSRFHLFIGAETGSGKTIAYGAPLITRILHQKRRNVSERAIVVTVTAALREQTALVLSKLSKGGLIVSVCNPEECSSNEWDILVGTPDLVERHIRQHGDCTHVKHLIMDEADMILDESFTEVLTEIFAVVPIANSVTNSASPSSGARVVFCSATCPEELECLVDGVVDRAFLRYLKSSNLHFLLPNAELKFMRIKEQCKIERLKRLLLEDMKRGDLNQTMVFCKDRATASFVHQELQSFEYKTKLWSSHNGACEDGARIIVATDGAARGIDLPRLSHVINYDLPRHTNDFLHRLEYSASLMVLCVLFIE</sequence>
<dbReference type="InterPro" id="IPR001650">
    <property type="entry name" value="Helicase_C-like"/>
</dbReference>
<dbReference type="EMBL" id="UZAH01028801">
    <property type="protein sequence ID" value="VDP02444.1"/>
    <property type="molecule type" value="Genomic_DNA"/>
</dbReference>
<dbReference type="InterPro" id="IPR011545">
    <property type="entry name" value="DEAD/DEAH_box_helicase_dom"/>
</dbReference>
<evidence type="ECO:0000256" key="2">
    <source>
        <dbReference type="ARBA" id="ARBA00022801"/>
    </source>
</evidence>
<dbReference type="PANTHER" id="PTHR24031">
    <property type="entry name" value="RNA HELICASE"/>
    <property type="match status" value="1"/>
</dbReference>
<dbReference type="InterPro" id="IPR014001">
    <property type="entry name" value="Helicase_ATP-bd"/>
</dbReference>
<dbReference type="GO" id="GO:0003723">
    <property type="term" value="F:RNA binding"/>
    <property type="evidence" value="ECO:0007669"/>
    <property type="project" value="UniProtKB-UniRule"/>
</dbReference>
<evidence type="ECO:0000256" key="5">
    <source>
        <dbReference type="RuleBase" id="RU365068"/>
    </source>
</evidence>
<feature type="domain" description="Helicase C-terminal" evidence="8">
    <location>
        <begin position="503"/>
        <end position="633"/>
    </location>
</feature>
<accession>A0A3P8BC03</accession>
<dbReference type="Pfam" id="PF00271">
    <property type="entry name" value="Helicase_C"/>
    <property type="match status" value="1"/>
</dbReference>
<feature type="region of interest" description="Disordered" evidence="6">
    <location>
        <begin position="194"/>
        <end position="213"/>
    </location>
</feature>
<comment type="domain">
    <text evidence="5">The Q motif is unique to and characteristic of the DEAD box family of RNA helicases and controls ATP binding and hydrolysis.</text>
</comment>
<evidence type="ECO:0000259" key="8">
    <source>
        <dbReference type="PROSITE" id="PS51194"/>
    </source>
</evidence>
<keyword evidence="1 5" id="KW-0547">Nucleotide-binding</keyword>
<evidence type="ECO:0000313" key="10">
    <source>
        <dbReference type="Proteomes" id="UP000050761"/>
    </source>
</evidence>
<reference evidence="9 10" key="1">
    <citation type="submission" date="2018-11" db="EMBL/GenBank/DDBJ databases">
        <authorList>
            <consortium name="Pathogen Informatics"/>
        </authorList>
    </citation>
    <scope>NUCLEOTIDE SEQUENCE [LARGE SCALE GENOMIC DNA]</scope>
</reference>
<dbReference type="EC" id="3.6.4.13" evidence="5"/>